<reference evidence="2 3" key="1">
    <citation type="journal article" date="2015" name="Nature">
        <title>rRNA introns, odd ribosomes, and small enigmatic genomes across a large radiation of phyla.</title>
        <authorList>
            <person name="Brown C.T."/>
            <person name="Hug L.A."/>
            <person name="Thomas B.C."/>
            <person name="Sharon I."/>
            <person name="Castelle C.J."/>
            <person name="Singh A."/>
            <person name="Wilkins M.J."/>
            <person name="Williams K.H."/>
            <person name="Banfield J.F."/>
        </authorList>
    </citation>
    <scope>NUCLEOTIDE SEQUENCE [LARGE SCALE GENOMIC DNA]</scope>
</reference>
<dbReference type="EMBL" id="LBVL01000011">
    <property type="protein sequence ID" value="KKQ85028.1"/>
    <property type="molecule type" value="Genomic_DNA"/>
</dbReference>
<evidence type="ECO:0000313" key="3">
    <source>
        <dbReference type="Proteomes" id="UP000034081"/>
    </source>
</evidence>
<name>A0A0G0KZB5_9BACT</name>
<organism evidence="2 3">
    <name type="scientific">Candidatus Woesebacteria bacterium GW2011_GWB1_38_8</name>
    <dbReference type="NCBI Taxonomy" id="1618570"/>
    <lineage>
        <taxon>Bacteria</taxon>
        <taxon>Candidatus Woeseibacteriota</taxon>
    </lineage>
</organism>
<dbReference type="PANTHER" id="PTHR35377">
    <property type="entry name" value="ANTITOXIN VAPB49-RELATED-RELATED"/>
    <property type="match status" value="1"/>
</dbReference>
<comment type="similarity">
    <text evidence="1">Belongs to the phD/YefM antitoxin family.</text>
</comment>
<accession>A0A0G0KZB5</accession>
<gene>
    <name evidence="2" type="ORF">UT08_C0011G0046</name>
</gene>
<protein>
    <submittedName>
        <fullName evidence="2">Prevent-host-death family protein</fullName>
    </submittedName>
</protein>
<dbReference type="PANTHER" id="PTHR35377:SF8">
    <property type="entry name" value="ANTITOXIN VAPB22"/>
    <property type="match status" value="1"/>
</dbReference>
<dbReference type="InterPro" id="IPR051416">
    <property type="entry name" value="phD-YefM_TA_antitoxins"/>
</dbReference>
<proteinExistence type="inferred from homology"/>
<dbReference type="InterPro" id="IPR036165">
    <property type="entry name" value="YefM-like_sf"/>
</dbReference>
<comment type="caution">
    <text evidence="2">The sequence shown here is derived from an EMBL/GenBank/DDBJ whole genome shotgun (WGS) entry which is preliminary data.</text>
</comment>
<dbReference type="Proteomes" id="UP000034081">
    <property type="component" value="Unassembled WGS sequence"/>
</dbReference>
<evidence type="ECO:0000256" key="1">
    <source>
        <dbReference type="ARBA" id="ARBA00009981"/>
    </source>
</evidence>
<evidence type="ECO:0000313" key="2">
    <source>
        <dbReference type="EMBL" id="KKQ85028.1"/>
    </source>
</evidence>
<sequence>MLTANVHEVKTKFSHYLSLVQKGKRIIIAKRNIPIAEIKPIEADSPQRLIGQSKEKFEVPDDFFKPLSKDIIDAFNNPK</sequence>
<dbReference type="AlphaFoldDB" id="A0A0G0KZB5"/>
<dbReference type="STRING" id="1618570.UT08_C0011G0046"/>
<dbReference type="SUPFAM" id="SSF143120">
    <property type="entry name" value="YefM-like"/>
    <property type="match status" value="1"/>
</dbReference>